<sequence>MNKLSTLIATVALVAAGAASAQSTAPLTREAVIAELVAARNSGELAAIHGEVGVEVTTSASAKAATVATSTLPRQAVLKDRTTEARRIDQVVADQGENAARELGDFPAPVVRRATALAGR</sequence>
<accession>A0ABW7F5Y9</accession>
<feature type="signal peptide" evidence="1">
    <location>
        <begin position="1"/>
        <end position="21"/>
    </location>
</feature>
<protein>
    <submittedName>
        <fullName evidence="2">DUF4148 domain-containing protein</fullName>
    </submittedName>
</protein>
<evidence type="ECO:0000256" key="1">
    <source>
        <dbReference type="SAM" id="SignalP"/>
    </source>
</evidence>
<reference evidence="2 3" key="1">
    <citation type="submission" date="2024-08" db="EMBL/GenBank/DDBJ databases">
        <authorList>
            <person name="Lu H."/>
        </authorList>
    </citation>
    <scope>NUCLEOTIDE SEQUENCE [LARGE SCALE GENOMIC DNA]</scope>
    <source>
        <strain evidence="2 3">LYH14W</strain>
    </source>
</reference>
<gene>
    <name evidence="2" type="ORF">ACG00Y_18435</name>
</gene>
<keyword evidence="3" id="KW-1185">Reference proteome</keyword>
<keyword evidence="1" id="KW-0732">Signal</keyword>
<dbReference type="Pfam" id="PF13663">
    <property type="entry name" value="DUF4148"/>
    <property type="match status" value="1"/>
</dbReference>
<dbReference type="RefSeq" id="WP_394481354.1">
    <property type="nucleotide sequence ID" value="NZ_JBIGHV010000007.1"/>
</dbReference>
<evidence type="ECO:0000313" key="3">
    <source>
        <dbReference type="Proteomes" id="UP001606210"/>
    </source>
</evidence>
<dbReference type="EMBL" id="JBIGHV010000007">
    <property type="protein sequence ID" value="MFG6431906.1"/>
    <property type="molecule type" value="Genomic_DNA"/>
</dbReference>
<dbReference type="InterPro" id="IPR025421">
    <property type="entry name" value="DUF4148"/>
</dbReference>
<evidence type="ECO:0000313" key="2">
    <source>
        <dbReference type="EMBL" id="MFG6431906.1"/>
    </source>
</evidence>
<dbReference type="Proteomes" id="UP001606210">
    <property type="component" value="Unassembled WGS sequence"/>
</dbReference>
<feature type="chain" id="PRO_5047306618" evidence="1">
    <location>
        <begin position="22"/>
        <end position="120"/>
    </location>
</feature>
<comment type="caution">
    <text evidence="2">The sequence shown here is derived from an EMBL/GenBank/DDBJ whole genome shotgun (WGS) entry which is preliminary data.</text>
</comment>
<organism evidence="2 3">
    <name type="scientific">Pelomonas parva</name>
    <dbReference type="NCBI Taxonomy" id="3299032"/>
    <lineage>
        <taxon>Bacteria</taxon>
        <taxon>Pseudomonadati</taxon>
        <taxon>Pseudomonadota</taxon>
        <taxon>Betaproteobacteria</taxon>
        <taxon>Burkholderiales</taxon>
        <taxon>Sphaerotilaceae</taxon>
        <taxon>Roseateles</taxon>
    </lineage>
</organism>
<name>A0ABW7F5Y9_9BURK</name>
<proteinExistence type="predicted"/>